<reference evidence="3" key="1">
    <citation type="submission" date="2022-01" db="EMBL/GenBank/DDBJ databases">
        <authorList>
            <person name="King R."/>
        </authorList>
    </citation>
    <scope>NUCLEOTIDE SEQUENCE</scope>
</reference>
<dbReference type="Pfam" id="PF13902">
    <property type="entry name" value="R3H-assoc"/>
    <property type="match status" value="1"/>
</dbReference>
<dbReference type="EMBL" id="OV651824">
    <property type="protein sequence ID" value="CAH1102149.1"/>
    <property type="molecule type" value="Genomic_DNA"/>
</dbReference>
<proteinExistence type="predicted"/>
<accession>A0A9P0CH51</accession>
<dbReference type="AlphaFoldDB" id="A0A9P0CH51"/>
<gene>
    <name evidence="3" type="ORF">PSYICH_LOCUS3235</name>
</gene>
<dbReference type="SUPFAM" id="SSF82708">
    <property type="entry name" value="R3H domain"/>
    <property type="match status" value="1"/>
</dbReference>
<evidence type="ECO:0000259" key="2">
    <source>
        <dbReference type="Pfam" id="PF13902"/>
    </source>
</evidence>
<evidence type="ECO:0000313" key="4">
    <source>
        <dbReference type="Proteomes" id="UP001153636"/>
    </source>
</evidence>
<dbReference type="PANTHER" id="PTHR32019:SF2">
    <property type="entry name" value="R3H DOMAIN-CONTAINING PROTEIN 4"/>
    <property type="match status" value="1"/>
</dbReference>
<dbReference type="OrthoDB" id="75169at2759"/>
<dbReference type="PANTHER" id="PTHR32019">
    <property type="entry name" value="R3H DOMAIN-CONTAINING PROTEIN 4"/>
    <property type="match status" value="1"/>
</dbReference>
<dbReference type="Gene3D" id="3.30.1370.50">
    <property type="entry name" value="R3H-like domain"/>
    <property type="match status" value="1"/>
</dbReference>
<feature type="region of interest" description="Disordered" evidence="1">
    <location>
        <begin position="1"/>
        <end position="39"/>
    </location>
</feature>
<dbReference type="InterPro" id="IPR039629">
    <property type="entry name" value="R3HDM4"/>
</dbReference>
<dbReference type="InterPro" id="IPR036867">
    <property type="entry name" value="R3H_dom_sf"/>
</dbReference>
<evidence type="ECO:0000313" key="3">
    <source>
        <dbReference type="EMBL" id="CAH1102149.1"/>
    </source>
</evidence>
<dbReference type="Proteomes" id="UP001153636">
    <property type="component" value="Chromosome 12"/>
</dbReference>
<protein>
    <recommendedName>
        <fullName evidence="2">R3H-associated N-terminal domain-containing protein</fullName>
    </recommendedName>
</protein>
<feature type="domain" description="R3H-associated N-terminal" evidence="2">
    <location>
        <begin position="54"/>
        <end position="166"/>
    </location>
</feature>
<dbReference type="GO" id="GO:0003676">
    <property type="term" value="F:nucleic acid binding"/>
    <property type="evidence" value="ECO:0007669"/>
    <property type="project" value="InterPro"/>
</dbReference>
<name>A0A9P0CH51_9CUCU</name>
<keyword evidence="4" id="KW-1185">Reference proteome</keyword>
<evidence type="ECO:0000256" key="1">
    <source>
        <dbReference type="SAM" id="MobiDB-lite"/>
    </source>
</evidence>
<dbReference type="InterPro" id="IPR025952">
    <property type="entry name" value="R3H-assoc_dom"/>
</dbReference>
<organism evidence="3 4">
    <name type="scientific">Psylliodes chrysocephalus</name>
    <dbReference type="NCBI Taxonomy" id="3402493"/>
    <lineage>
        <taxon>Eukaryota</taxon>
        <taxon>Metazoa</taxon>
        <taxon>Ecdysozoa</taxon>
        <taxon>Arthropoda</taxon>
        <taxon>Hexapoda</taxon>
        <taxon>Insecta</taxon>
        <taxon>Pterygota</taxon>
        <taxon>Neoptera</taxon>
        <taxon>Endopterygota</taxon>
        <taxon>Coleoptera</taxon>
        <taxon>Polyphaga</taxon>
        <taxon>Cucujiformia</taxon>
        <taxon>Chrysomeloidea</taxon>
        <taxon>Chrysomelidae</taxon>
        <taxon>Galerucinae</taxon>
        <taxon>Alticini</taxon>
        <taxon>Psylliodes</taxon>
    </lineage>
</organism>
<feature type="compositionally biased region" description="Polar residues" evidence="1">
    <location>
        <begin position="14"/>
        <end position="23"/>
    </location>
</feature>
<sequence>MTVIKEKQNFKYPSPNSASASDTESLHLGSISASDTESINNEPIPNRIRIVRPKIIKVSQVEELINIKRNSGRKKLRRYQNRCTLQTLSEEEENENMVVIMETYKGPFARLLDDKEAFEYWQEFIEKSEEEQTEIIKALTEKYPNETVVENTKSDIPGRISSRIKRTFKIRKNLSLEIVQVCEEDLIQFFKATPDDRYIKVPPTSFDRLIIHAVAQYHRLTSISVILEDGTRKSVEVYNNDKDWAPANCHLTDFIRQLRKA</sequence>